<dbReference type="GO" id="GO:0003677">
    <property type="term" value="F:DNA binding"/>
    <property type="evidence" value="ECO:0007669"/>
    <property type="project" value="InterPro"/>
</dbReference>
<dbReference type="STRING" id="1193182.BN11_3140018"/>
<feature type="binding site" evidence="3">
    <location>
        <begin position="319"/>
        <end position="326"/>
    </location>
    <ligand>
        <name>ATP</name>
        <dbReference type="ChEBI" id="CHEBI:30616"/>
    </ligand>
</feature>
<keyword evidence="7" id="KW-0131">Cell cycle</keyword>
<evidence type="ECO:0000259" key="6">
    <source>
        <dbReference type="PROSITE" id="PS50901"/>
    </source>
</evidence>
<feature type="compositionally biased region" description="Pro residues" evidence="4">
    <location>
        <begin position="13"/>
        <end position="23"/>
    </location>
</feature>
<dbReference type="Gene3D" id="3.40.50.300">
    <property type="entry name" value="P-loop containing nucleotide triphosphate hydrolases"/>
    <property type="match status" value="1"/>
</dbReference>
<dbReference type="Proteomes" id="UP000035763">
    <property type="component" value="Unassembled WGS sequence"/>
</dbReference>
<protein>
    <submittedName>
        <fullName evidence="7">Cell divisionFtsK/SpoIIIE</fullName>
    </submittedName>
</protein>
<dbReference type="GO" id="GO:0005524">
    <property type="term" value="F:ATP binding"/>
    <property type="evidence" value="ECO:0007669"/>
    <property type="project" value="UniProtKB-UniRule"/>
</dbReference>
<name>W6JY82_9MICO</name>
<dbReference type="InterPro" id="IPR003593">
    <property type="entry name" value="AAA+_ATPase"/>
</dbReference>
<dbReference type="EMBL" id="CAJA01000240">
    <property type="protein sequence ID" value="CCH73706.1"/>
    <property type="molecule type" value="Genomic_DNA"/>
</dbReference>
<organism evidence="7 8">
    <name type="scientific">Nostocoides australiense Ben110</name>
    <dbReference type="NCBI Taxonomy" id="1193182"/>
    <lineage>
        <taxon>Bacteria</taxon>
        <taxon>Bacillati</taxon>
        <taxon>Actinomycetota</taxon>
        <taxon>Actinomycetes</taxon>
        <taxon>Micrococcales</taxon>
        <taxon>Intrasporangiaceae</taxon>
        <taxon>Nostocoides</taxon>
    </lineage>
</organism>
<keyword evidence="5" id="KW-0812">Transmembrane</keyword>
<evidence type="ECO:0000313" key="8">
    <source>
        <dbReference type="Proteomes" id="UP000035763"/>
    </source>
</evidence>
<reference evidence="7 8" key="1">
    <citation type="journal article" date="2013" name="ISME J.">
        <title>A metabolic model for members of the genus Tetrasphaera involved in enhanced biological phosphorus removal.</title>
        <authorList>
            <person name="Kristiansen R."/>
            <person name="Nguyen H.T.T."/>
            <person name="Saunders A.M."/>
            <person name="Nielsen J.L."/>
            <person name="Wimmer R."/>
            <person name="Le V.Q."/>
            <person name="McIlroy S.J."/>
            <person name="Petrovski S."/>
            <person name="Seviour R.J."/>
            <person name="Calteau A."/>
            <person name="Nielsen K.L."/>
            <person name="Nielsen P.H."/>
        </authorList>
    </citation>
    <scope>NUCLEOTIDE SEQUENCE [LARGE SCALE GENOMIC DNA]</scope>
    <source>
        <strain evidence="7 8">Ben110</strain>
    </source>
</reference>
<proteinExistence type="predicted"/>
<dbReference type="GO" id="GO:0051301">
    <property type="term" value="P:cell division"/>
    <property type="evidence" value="ECO:0007669"/>
    <property type="project" value="UniProtKB-KW"/>
</dbReference>
<comment type="caution">
    <text evidence="7">The sequence shown here is derived from an EMBL/GenBank/DDBJ whole genome shotgun (WGS) entry which is preliminary data.</text>
</comment>
<feature type="region of interest" description="Disordered" evidence="4">
    <location>
        <begin position="1"/>
        <end position="31"/>
    </location>
</feature>
<feature type="domain" description="FtsK" evidence="6">
    <location>
        <begin position="302"/>
        <end position="488"/>
    </location>
</feature>
<evidence type="ECO:0000256" key="2">
    <source>
        <dbReference type="ARBA" id="ARBA00022840"/>
    </source>
</evidence>
<keyword evidence="5" id="KW-1133">Transmembrane helix</keyword>
<keyword evidence="2 3" id="KW-0067">ATP-binding</keyword>
<dbReference type="SMART" id="SM00382">
    <property type="entry name" value="AAA"/>
    <property type="match status" value="1"/>
</dbReference>
<dbReference type="SUPFAM" id="SSF52540">
    <property type="entry name" value="P-loop containing nucleoside triphosphate hydrolases"/>
    <property type="match status" value="1"/>
</dbReference>
<dbReference type="PROSITE" id="PS50901">
    <property type="entry name" value="FTSK"/>
    <property type="match status" value="1"/>
</dbReference>
<dbReference type="PANTHER" id="PTHR22683:SF41">
    <property type="entry name" value="DNA TRANSLOCASE FTSK"/>
    <property type="match status" value="1"/>
</dbReference>
<evidence type="ECO:0000256" key="4">
    <source>
        <dbReference type="SAM" id="MobiDB-lite"/>
    </source>
</evidence>
<dbReference type="PANTHER" id="PTHR22683">
    <property type="entry name" value="SPORULATION PROTEIN RELATED"/>
    <property type="match status" value="1"/>
</dbReference>
<keyword evidence="8" id="KW-1185">Reference proteome</keyword>
<keyword evidence="7" id="KW-0132">Cell division</keyword>
<sequence length="734" mass="80996">MPAARTLQRRPGTPRPPAAPPAPAAKVPSRPTTHLRDAGLLAAAGVAGFGAAPLVGYPGLEVPSLLLGLGGGAALAVTGQRTKLRRELEDKVLEALAPLLGVRHLDRRIVKMTKWTNRWPGLPAKVRIHYAPGAPDSDPMWKSEILAVLDSRMLARYEVARHEPRRCTLWLTLVTKEQTEGKEPPYSQVRAERAITELIGPTAKVTDVELDGEELCSLTVTHQAGAKLAASGYRNRIERVISTMMPGRWRAVWDLEGDEVRFEVRPTLPSSVWLPPRAPEDTEDLLRNYRQVKIPCAIDEDGREILWYPARVPQAMLTGGTGTGKTSTAHVLLGQFTQYGWPAWVLDAKRVEFLDFRTWPNVQIVAGSIPQQVALIRRVWELMEYRYQLIEEGKATVNDFEPLVVFLDEFAEFRSNLFEWYAQIKVKGDPTKPPTLAEVASLARKARTARIHLVLSTQRPDAEFLGGEMRDNFGFRISMGRLSPQGAMMMWENPAVGVSLPRARTGRATATHEDGKPVEVQCYRFPDINADEDSEERQLLESIRPAEARWPRLVIVPPEAQVDLDGGEPTPPTFRDYARAVWDLAENRPDLDPLSGAAGEDAVDGRELSSTMASLGISTSDHPGPCSRPHLRLVDALEQDAAETEQGGGLTWDLDEYVGYAPPVSCAARDLVVGDLIQIEDGAGEWVVVDEPPEEDLAAPGMIAVSWRGDGDESGSISLPDDNYIEVRRPEEDA</sequence>
<evidence type="ECO:0000256" key="1">
    <source>
        <dbReference type="ARBA" id="ARBA00022741"/>
    </source>
</evidence>
<dbReference type="OrthoDB" id="5083868at2"/>
<evidence type="ECO:0000256" key="3">
    <source>
        <dbReference type="PROSITE-ProRule" id="PRU00289"/>
    </source>
</evidence>
<evidence type="ECO:0000256" key="5">
    <source>
        <dbReference type="SAM" id="Phobius"/>
    </source>
</evidence>
<keyword evidence="5" id="KW-0472">Membrane</keyword>
<dbReference type="RefSeq" id="WP_048699339.1">
    <property type="nucleotide sequence ID" value="NZ_HG764815.1"/>
</dbReference>
<keyword evidence="1 3" id="KW-0547">Nucleotide-binding</keyword>
<dbReference type="InterPro" id="IPR050206">
    <property type="entry name" value="FtsK/SpoIIIE/SftA"/>
</dbReference>
<evidence type="ECO:0000313" key="7">
    <source>
        <dbReference type="EMBL" id="CCH73706.1"/>
    </source>
</evidence>
<feature type="transmembrane region" description="Helical" evidence="5">
    <location>
        <begin position="38"/>
        <end position="56"/>
    </location>
</feature>
<dbReference type="InterPro" id="IPR027417">
    <property type="entry name" value="P-loop_NTPase"/>
</dbReference>
<accession>W6JY82</accession>
<dbReference type="InterPro" id="IPR002543">
    <property type="entry name" value="FtsK_dom"/>
</dbReference>
<dbReference type="AlphaFoldDB" id="W6JY82"/>
<gene>
    <name evidence="7" type="ORF">BN11_3140018</name>
</gene>